<dbReference type="GO" id="GO:0016042">
    <property type="term" value="P:lipid catabolic process"/>
    <property type="evidence" value="ECO:0007669"/>
    <property type="project" value="UniProtKB-UniRule"/>
</dbReference>
<dbReference type="KEGG" id="bco:Bcell_1693"/>
<dbReference type="Gene3D" id="3.40.1090.10">
    <property type="entry name" value="Cytosolic phospholipase A2 catalytic domain"/>
    <property type="match status" value="2"/>
</dbReference>
<organism evidence="4 5">
    <name type="scientific">Evansella cellulosilytica (strain ATCC 21833 / DSM 2522 / FERM P-1141 / JCM 9156 / N-4)</name>
    <name type="common">Bacillus cellulosilyticus</name>
    <dbReference type="NCBI Taxonomy" id="649639"/>
    <lineage>
        <taxon>Bacteria</taxon>
        <taxon>Bacillati</taxon>
        <taxon>Bacillota</taxon>
        <taxon>Bacilli</taxon>
        <taxon>Bacillales</taxon>
        <taxon>Bacillaceae</taxon>
        <taxon>Evansella</taxon>
    </lineage>
</organism>
<evidence type="ECO:0000259" key="3">
    <source>
        <dbReference type="PROSITE" id="PS51635"/>
    </source>
</evidence>
<dbReference type="InterPro" id="IPR002641">
    <property type="entry name" value="PNPLA_dom"/>
</dbReference>
<dbReference type="InterPro" id="IPR016035">
    <property type="entry name" value="Acyl_Trfase/lysoPLipase"/>
</dbReference>
<comment type="caution">
    <text evidence="2">Lacks conserved residue(s) required for the propagation of feature annotation.</text>
</comment>
<feature type="short sequence motif" description="DGA/G" evidence="2">
    <location>
        <begin position="185"/>
        <end position="187"/>
    </location>
</feature>
<keyword evidence="1 2" id="KW-0443">Lipid metabolism</keyword>
<sequence length="297" mass="33478">MLKVDGVFAGGGIKSFSFVGALRVMKNENIEFERLAGTSAGAIVAAFIKAGFTVDEIESILDGLDLEELLEPKRTGVIFQFYKWIRLYRNMGIYKGALLEKWLEEVLMEKGVKTFNDLPPGSLKMVASDITTGQLLVLPDDLKRYGIIPETFSVARAIRMSCSLPFFFEPVKLQNSNGKHSVIVDGGVLSNFPIWLFSNSENKKPERPVVGFRLTPSMEMVSQREVSNAFSMLHSMVETMWKAHDLRHISKLHEKNIVFIPVDKIAATQFSISEEEKKELIELGEKSTEKFLKGWSY</sequence>
<feature type="domain" description="PNPLA" evidence="3">
    <location>
        <begin position="6"/>
        <end position="198"/>
    </location>
</feature>
<feature type="short sequence motif" description="GXSXG" evidence="2">
    <location>
        <begin position="37"/>
        <end position="41"/>
    </location>
</feature>
<proteinExistence type="predicted"/>
<dbReference type="RefSeq" id="WP_013488293.1">
    <property type="nucleotide sequence ID" value="NC_014829.1"/>
</dbReference>
<dbReference type="InterPro" id="IPR052580">
    <property type="entry name" value="Lipid_Hydrolase"/>
</dbReference>
<evidence type="ECO:0000256" key="2">
    <source>
        <dbReference type="PROSITE-ProRule" id="PRU01161"/>
    </source>
</evidence>
<keyword evidence="5" id="KW-1185">Reference proteome</keyword>
<reference evidence="4 5" key="1">
    <citation type="submission" date="2010-12" db="EMBL/GenBank/DDBJ databases">
        <title>Complete sequence of Bacillus cellulosilyticus DSM 2522.</title>
        <authorList>
            <consortium name="US DOE Joint Genome Institute"/>
            <person name="Lucas S."/>
            <person name="Copeland A."/>
            <person name="Lapidus A."/>
            <person name="Cheng J.-F."/>
            <person name="Bruce D."/>
            <person name="Goodwin L."/>
            <person name="Pitluck S."/>
            <person name="Chertkov O."/>
            <person name="Detter J.C."/>
            <person name="Han C."/>
            <person name="Tapia R."/>
            <person name="Land M."/>
            <person name="Hauser L."/>
            <person name="Jeffries C."/>
            <person name="Kyrpides N."/>
            <person name="Ivanova N."/>
            <person name="Mikhailova N."/>
            <person name="Brumm P."/>
            <person name="Mead D."/>
            <person name="Woyke T."/>
        </authorList>
    </citation>
    <scope>NUCLEOTIDE SEQUENCE [LARGE SCALE GENOMIC DNA]</scope>
    <source>
        <strain evidence="5">ATCC 21833 / DSM 2522 / FERM P-1141 / JCM 9156 / N-4</strain>
    </source>
</reference>
<dbReference type="SUPFAM" id="SSF52151">
    <property type="entry name" value="FabD/lysophospholipase-like"/>
    <property type="match status" value="1"/>
</dbReference>
<feature type="active site" description="Nucleophile" evidence="2">
    <location>
        <position position="39"/>
    </location>
</feature>
<dbReference type="Pfam" id="PF01734">
    <property type="entry name" value="Patatin"/>
    <property type="match status" value="1"/>
</dbReference>
<evidence type="ECO:0000313" key="4">
    <source>
        <dbReference type="EMBL" id="ADU29956.1"/>
    </source>
</evidence>
<keyword evidence="2" id="KW-0378">Hydrolase</keyword>
<accession>E6TX06</accession>
<dbReference type="AlphaFoldDB" id="E6TX06"/>
<dbReference type="EMBL" id="CP002394">
    <property type="protein sequence ID" value="ADU29956.1"/>
    <property type="molecule type" value="Genomic_DNA"/>
</dbReference>
<dbReference type="PANTHER" id="PTHR46394:SF1">
    <property type="entry name" value="PNPLA DOMAIN-CONTAINING PROTEIN"/>
    <property type="match status" value="1"/>
</dbReference>
<keyword evidence="2" id="KW-0442">Lipid degradation</keyword>
<dbReference type="GO" id="GO:0016787">
    <property type="term" value="F:hydrolase activity"/>
    <property type="evidence" value="ECO:0007669"/>
    <property type="project" value="UniProtKB-UniRule"/>
</dbReference>
<dbReference type="PROSITE" id="PS51635">
    <property type="entry name" value="PNPLA"/>
    <property type="match status" value="1"/>
</dbReference>
<name>E6TX06_EVAC2</name>
<dbReference type="eggNOG" id="COG1752">
    <property type="taxonomic scope" value="Bacteria"/>
</dbReference>
<gene>
    <name evidence="4" type="ordered locus">Bcell_1693</name>
</gene>
<dbReference type="Proteomes" id="UP000001401">
    <property type="component" value="Chromosome"/>
</dbReference>
<dbReference type="PANTHER" id="PTHR46394">
    <property type="entry name" value="ANNEXIN"/>
    <property type="match status" value="1"/>
</dbReference>
<evidence type="ECO:0000256" key="1">
    <source>
        <dbReference type="ARBA" id="ARBA00023098"/>
    </source>
</evidence>
<dbReference type="CDD" id="cd07207">
    <property type="entry name" value="Pat_ExoU_VipD_like"/>
    <property type="match status" value="1"/>
</dbReference>
<dbReference type="HOGENOM" id="CLU_047251_3_0_9"/>
<protein>
    <submittedName>
        <fullName evidence="4">Patatin</fullName>
    </submittedName>
</protein>
<feature type="active site" description="Proton acceptor" evidence="2">
    <location>
        <position position="185"/>
    </location>
</feature>
<dbReference type="OrthoDB" id="9770965at2"/>
<dbReference type="STRING" id="649639.Bcell_1693"/>
<evidence type="ECO:0000313" key="5">
    <source>
        <dbReference type="Proteomes" id="UP000001401"/>
    </source>
</evidence>